<dbReference type="PANTHER" id="PTHR11157:SF156">
    <property type="entry name" value="FATTY ACID ELONGATION PROTEIN 4-RELATED"/>
    <property type="match status" value="1"/>
</dbReference>
<dbReference type="GO" id="GO:0030148">
    <property type="term" value="P:sphingolipid biosynthetic process"/>
    <property type="evidence" value="ECO:0007669"/>
    <property type="project" value="TreeGrafter"/>
</dbReference>
<comment type="similarity">
    <text evidence="11">Belongs to the ELO family.</text>
</comment>
<name>A0A0M3KA20_ANISI</name>
<evidence type="ECO:0000256" key="1">
    <source>
        <dbReference type="ARBA" id="ARBA00004141"/>
    </source>
</evidence>
<evidence type="ECO:0000256" key="6">
    <source>
        <dbReference type="ARBA" id="ARBA00022832"/>
    </source>
</evidence>
<dbReference type="GO" id="GO:0034625">
    <property type="term" value="P:fatty acid elongation, monounsaturated fatty acid"/>
    <property type="evidence" value="ECO:0007669"/>
    <property type="project" value="TreeGrafter"/>
</dbReference>
<evidence type="ECO:0000256" key="2">
    <source>
        <dbReference type="ARBA" id="ARBA00005194"/>
    </source>
</evidence>
<evidence type="ECO:0000256" key="10">
    <source>
        <dbReference type="ARBA" id="ARBA00023160"/>
    </source>
</evidence>
<dbReference type="AlphaFoldDB" id="A0A0M3KA20"/>
<evidence type="ECO:0000256" key="7">
    <source>
        <dbReference type="ARBA" id="ARBA00022989"/>
    </source>
</evidence>
<keyword evidence="3 11" id="KW-0444">Lipid biosynthesis</keyword>
<keyword evidence="13" id="KW-1185">Reference proteome</keyword>
<dbReference type="WBParaSite" id="ASIM_0001781601-mRNA-1">
    <property type="protein sequence ID" value="ASIM_0001781601-mRNA-1"/>
    <property type="gene ID" value="ASIM_0001781601"/>
</dbReference>
<evidence type="ECO:0000256" key="3">
    <source>
        <dbReference type="ARBA" id="ARBA00022516"/>
    </source>
</evidence>
<keyword evidence="10 11" id="KW-0275">Fatty acid biosynthesis</keyword>
<evidence type="ECO:0000256" key="11">
    <source>
        <dbReference type="RuleBase" id="RU361115"/>
    </source>
</evidence>
<dbReference type="EMBL" id="UYRR01033872">
    <property type="protein sequence ID" value="VDK59816.1"/>
    <property type="molecule type" value="Genomic_DNA"/>
</dbReference>
<reference evidence="12 13" key="2">
    <citation type="submission" date="2018-11" db="EMBL/GenBank/DDBJ databases">
        <authorList>
            <consortium name="Pathogen Informatics"/>
        </authorList>
    </citation>
    <scope>NUCLEOTIDE SEQUENCE [LARGE SCALE GENOMIC DNA]</scope>
</reference>
<keyword evidence="9 11" id="KW-0472">Membrane</keyword>
<dbReference type="UniPathway" id="UPA00094"/>
<organism evidence="14">
    <name type="scientific">Anisakis simplex</name>
    <name type="common">Herring worm</name>
    <dbReference type="NCBI Taxonomy" id="6269"/>
    <lineage>
        <taxon>Eukaryota</taxon>
        <taxon>Metazoa</taxon>
        <taxon>Ecdysozoa</taxon>
        <taxon>Nematoda</taxon>
        <taxon>Chromadorea</taxon>
        <taxon>Rhabditida</taxon>
        <taxon>Spirurina</taxon>
        <taxon>Ascaridomorpha</taxon>
        <taxon>Ascaridoidea</taxon>
        <taxon>Anisakidae</taxon>
        <taxon>Anisakis</taxon>
        <taxon>Anisakis simplex complex</taxon>
    </lineage>
</organism>
<reference evidence="14" key="1">
    <citation type="submission" date="2017-02" db="UniProtKB">
        <authorList>
            <consortium name="WormBaseParasite"/>
        </authorList>
    </citation>
    <scope>IDENTIFICATION</scope>
</reference>
<feature type="transmembrane region" description="Helical" evidence="11">
    <location>
        <begin position="74"/>
        <end position="96"/>
    </location>
</feature>
<dbReference type="OrthoDB" id="10259681at2759"/>
<feature type="transmembrane region" description="Helical" evidence="11">
    <location>
        <begin position="207"/>
        <end position="226"/>
    </location>
</feature>
<dbReference type="Proteomes" id="UP000267096">
    <property type="component" value="Unassembled WGS sequence"/>
</dbReference>
<keyword evidence="8 11" id="KW-0443">Lipid metabolism</keyword>
<dbReference type="PANTHER" id="PTHR11157">
    <property type="entry name" value="FATTY ACID ACYL TRANSFERASE-RELATED"/>
    <property type="match status" value="1"/>
</dbReference>
<evidence type="ECO:0000313" key="14">
    <source>
        <dbReference type="WBParaSite" id="ASIM_0001781601-mRNA-1"/>
    </source>
</evidence>
<dbReference type="GO" id="GO:0009922">
    <property type="term" value="F:fatty acid elongase activity"/>
    <property type="evidence" value="ECO:0007669"/>
    <property type="project" value="UniProtKB-EC"/>
</dbReference>
<feature type="transmembrane region" description="Helical" evidence="11">
    <location>
        <begin position="238"/>
        <end position="261"/>
    </location>
</feature>
<keyword evidence="7 11" id="KW-1133">Transmembrane helix</keyword>
<keyword evidence="4 11" id="KW-0808">Transferase</keyword>
<dbReference type="GO" id="GO:0005789">
    <property type="term" value="C:endoplasmic reticulum membrane"/>
    <property type="evidence" value="ECO:0007669"/>
    <property type="project" value="TreeGrafter"/>
</dbReference>
<dbReference type="InterPro" id="IPR002076">
    <property type="entry name" value="ELO_fam"/>
</dbReference>
<evidence type="ECO:0000256" key="8">
    <source>
        <dbReference type="ARBA" id="ARBA00023098"/>
    </source>
</evidence>
<dbReference type="GO" id="GO:0019367">
    <property type="term" value="P:fatty acid elongation, saturated fatty acid"/>
    <property type="evidence" value="ECO:0007669"/>
    <property type="project" value="TreeGrafter"/>
</dbReference>
<dbReference type="Pfam" id="PF01151">
    <property type="entry name" value="ELO"/>
    <property type="match status" value="1"/>
</dbReference>
<feature type="transmembrane region" description="Helical" evidence="11">
    <location>
        <begin position="139"/>
        <end position="162"/>
    </location>
</feature>
<comment type="pathway">
    <text evidence="2">Lipid metabolism; fatty acid biosynthesis.</text>
</comment>
<evidence type="ECO:0000256" key="4">
    <source>
        <dbReference type="ARBA" id="ARBA00022679"/>
    </source>
</evidence>
<sequence length="294" mass="34124">MASFSTFLTTVYRRLEEINHFEVYANNTTHSLHNDYVHKFVALILWRISRKKKFALPFEKIDDHIGSTLVLQRIWYHSISISIVYFILIKLIQRFMQNRPPFQLKTPLLVWNASLSIFSFFGFIRFFEELVYSYTQLGLYHSLCYTIHTNGAAAFWSLLFAISKIVELGDTLFIVLRKKPLIFLHYYHHVAVLILTAHSGAEHAASGRFFVCMNFFVHFIMYAYYACTAYGVRPSRSIAMSLTTLQIIQMIGGVTVTSLVYNIKTRTDLPYVLLFDPLSANRFCHIVIAEAVEL</sequence>
<comment type="catalytic activity">
    <reaction evidence="11">
        <text>a very-long-chain acyl-CoA + malonyl-CoA + H(+) = a very-long-chain 3-oxoacyl-CoA + CO2 + CoA</text>
        <dbReference type="Rhea" id="RHEA:32727"/>
        <dbReference type="ChEBI" id="CHEBI:15378"/>
        <dbReference type="ChEBI" id="CHEBI:16526"/>
        <dbReference type="ChEBI" id="CHEBI:57287"/>
        <dbReference type="ChEBI" id="CHEBI:57384"/>
        <dbReference type="ChEBI" id="CHEBI:90725"/>
        <dbReference type="ChEBI" id="CHEBI:90736"/>
        <dbReference type="EC" id="2.3.1.199"/>
    </reaction>
</comment>
<feature type="transmembrane region" description="Helical" evidence="11">
    <location>
        <begin position="108"/>
        <end position="127"/>
    </location>
</feature>
<dbReference type="PROSITE" id="PS01188">
    <property type="entry name" value="ELO"/>
    <property type="match status" value="1"/>
</dbReference>
<evidence type="ECO:0000313" key="12">
    <source>
        <dbReference type="EMBL" id="VDK59816.1"/>
    </source>
</evidence>
<dbReference type="InterPro" id="IPR030457">
    <property type="entry name" value="ELO_CS"/>
</dbReference>
<dbReference type="EC" id="2.3.1.199" evidence="11"/>
<keyword evidence="6 11" id="KW-0276">Fatty acid metabolism</keyword>
<dbReference type="GO" id="GO:0042761">
    <property type="term" value="P:very long-chain fatty acid biosynthetic process"/>
    <property type="evidence" value="ECO:0007669"/>
    <property type="project" value="TreeGrafter"/>
</dbReference>
<gene>
    <name evidence="12" type="ORF">ASIM_LOCUS17218</name>
</gene>
<keyword evidence="5 11" id="KW-0812">Transmembrane</keyword>
<proteinExistence type="inferred from homology"/>
<evidence type="ECO:0000313" key="13">
    <source>
        <dbReference type="Proteomes" id="UP000267096"/>
    </source>
</evidence>
<accession>A0A0M3KA20</accession>
<evidence type="ECO:0000256" key="5">
    <source>
        <dbReference type="ARBA" id="ARBA00022692"/>
    </source>
</evidence>
<evidence type="ECO:0000256" key="9">
    <source>
        <dbReference type="ARBA" id="ARBA00023136"/>
    </source>
</evidence>
<comment type="subcellular location">
    <subcellularLocation>
        <location evidence="1">Membrane</location>
        <topology evidence="1">Multi-pass membrane protein</topology>
    </subcellularLocation>
</comment>
<dbReference type="GO" id="GO:0034626">
    <property type="term" value="P:fatty acid elongation, polyunsaturated fatty acid"/>
    <property type="evidence" value="ECO:0007669"/>
    <property type="project" value="TreeGrafter"/>
</dbReference>
<protein>
    <recommendedName>
        <fullName evidence="11">Elongation of very long chain fatty acids protein</fullName>
        <ecNumber evidence="11">2.3.1.199</ecNumber>
    </recommendedName>
    <alternativeName>
        <fullName evidence="11">Very-long-chain 3-oxoacyl-CoA synthase</fullName>
    </alternativeName>
</protein>